<gene>
    <name evidence="1" type="ORF">P119_gp17</name>
</gene>
<evidence type="ECO:0000313" key="1">
    <source>
        <dbReference type="EMBL" id="AXH71366.1"/>
    </source>
</evidence>
<proteinExistence type="predicted"/>
<accession>A0AC59HCD5</accession>
<dbReference type="Proteomes" id="UP000317351">
    <property type="component" value="Segment"/>
</dbReference>
<sequence>METSAKFLRHEPCPSCGSKDNLARYDDTHAYCFGCDYYEHSENKTPIIQNSNMNELTEQEYKPIISRKIKIDTCKKYNYKFAKYKDELVHVADYGNNTYKLRFKDKRFSWLGDARSTGLFGEQLFRDAGKRITIVEGELDCLSVSQVYGNQWPVVSLKNGAHSAVKDVTKSLEFLSGFEEIIICFDQDEPGIKAAKQVAELFQPGQAKIARLPMKDANEMLVADKTKELLNCLWDAKVFRPDGIIDAADLLDKVVNKEVVETINYPFPSMNIKTKGLRKGELVTVTAGTGIGKSQFCRELAFNLIKQNKRIGYIALEESIQKSAESLLSLELNTPLHLSTEKQDKKKLSEAFKSLFNNGNVLLYNHFGSLEQSHLLSKIRYLAKALKCEYIFLDHLSIVISGNESGDERRNLDAIMTGLRSLVSETGIALIVVSHLRRTFNDKGHEEGASTSLGQLRGSHGIAQLSDIVIGLERNQQSAKTQNLTSVRVLKNRWSGETGLCGRINFDPTTGRLQEHEEI</sequence>
<evidence type="ECO:0000313" key="2">
    <source>
        <dbReference type="Proteomes" id="UP000317351"/>
    </source>
</evidence>
<name>A0AC59HCD5_9CAUD</name>
<reference evidence="1 2" key="1">
    <citation type="journal article" date="2019" name="Environ. Microbiol.">
        <title>Pelagiphages in the Podoviridae family integrate into host genomes.</title>
        <authorList>
            <person name="Zhao Y."/>
            <person name="Qin F."/>
            <person name="Zhang R."/>
            <person name="Giovannoni S.J."/>
            <person name="Zhang Z."/>
            <person name="Sun J."/>
            <person name="Du S."/>
            <person name="Rensing C."/>
        </authorList>
    </citation>
    <scope>NUCLEOTIDE SEQUENCE [LARGE SCALE GENOMIC DNA]</scope>
</reference>
<protein>
    <submittedName>
        <fullName evidence="1">DNA primase</fullName>
    </submittedName>
</protein>
<organism evidence="1 2">
    <name type="scientific">Pelagibacter phage HTVC119P</name>
    <dbReference type="NCBI Taxonomy" id="2283020"/>
    <lineage>
        <taxon>Viruses</taxon>
        <taxon>Duplodnaviria</taxon>
        <taxon>Heunggongvirae</taxon>
        <taxon>Uroviricota</taxon>
        <taxon>Caudoviricetes</taxon>
        <taxon>Autographivirales</taxon>
        <taxon>Votkovvirus</taxon>
    </lineage>
</organism>
<dbReference type="EMBL" id="MH598806">
    <property type="protein sequence ID" value="AXH71366.1"/>
    <property type="molecule type" value="Genomic_DNA"/>
</dbReference>